<dbReference type="PANTHER" id="PTHR24221:SF468">
    <property type="entry name" value="ABC TRANSPORTER"/>
    <property type="match status" value="1"/>
</dbReference>
<gene>
    <name evidence="14" type="ORF">FS320_25590</name>
</gene>
<evidence type="ECO:0000259" key="13">
    <source>
        <dbReference type="PROSITE" id="PS50929"/>
    </source>
</evidence>
<dbReference type="SMART" id="SM00382">
    <property type="entry name" value="AAA"/>
    <property type="match status" value="1"/>
</dbReference>
<dbReference type="InterPro" id="IPR039421">
    <property type="entry name" value="Type_1_exporter"/>
</dbReference>
<evidence type="ECO:0000256" key="9">
    <source>
        <dbReference type="ARBA" id="ARBA00022989"/>
    </source>
</evidence>
<reference evidence="14 15" key="1">
    <citation type="journal article" date="2019" name="Syst. Appl. Microbiol.">
        <title>Microvirga tunisiensis sp. nov., a root nodule symbiotic bacterium isolated from Lupinus micranthus and L. luteus grown in Northern Tunisia.</title>
        <authorList>
            <person name="Msaddak A."/>
            <person name="Rejili M."/>
            <person name="Duran D."/>
            <person name="Mars M."/>
            <person name="Palacios J.M."/>
            <person name="Ruiz-Argueso T."/>
            <person name="Rey L."/>
            <person name="Imperial J."/>
        </authorList>
    </citation>
    <scope>NUCLEOTIDE SEQUENCE [LARGE SCALE GENOMIC DNA]</scope>
    <source>
        <strain evidence="14 15">Lmie10</strain>
    </source>
</reference>
<keyword evidence="10 11" id="KW-0472">Membrane</keyword>
<dbReference type="Gene3D" id="1.20.1560.10">
    <property type="entry name" value="ABC transporter type 1, transmembrane domain"/>
    <property type="match status" value="1"/>
</dbReference>
<evidence type="ECO:0000256" key="8">
    <source>
        <dbReference type="ARBA" id="ARBA00022840"/>
    </source>
</evidence>
<evidence type="ECO:0000259" key="12">
    <source>
        <dbReference type="PROSITE" id="PS50893"/>
    </source>
</evidence>
<dbReference type="Gene3D" id="3.40.50.300">
    <property type="entry name" value="P-loop containing nucleotide triphosphate hydrolases"/>
    <property type="match status" value="1"/>
</dbReference>
<evidence type="ECO:0000256" key="6">
    <source>
        <dbReference type="ARBA" id="ARBA00022692"/>
    </source>
</evidence>
<dbReference type="FunFam" id="3.40.50.300:FF:000221">
    <property type="entry name" value="Multidrug ABC transporter ATP-binding protein"/>
    <property type="match status" value="1"/>
</dbReference>
<evidence type="ECO:0000256" key="1">
    <source>
        <dbReference type="ARBA" id="ARBA00004651"/>
    </source>
</evidence>
<dbReference type="InterPro" id="IPR003439">
    <property type="entry name" value="ABC_transporter-like_ATP-bd"/>
</dbReference>
<evidence type="ECO:0000256" key="3">
    <source>
        <dbReference type="ARBA" id="ARBA00022448"/>
    </source>
</evidence>
<accession>A0A5N7MP49</accession>
<evidence type="ECO:0000313" key="15">
    <source>
        <dbReference type="Proteomes" id="UP000403266"/>
    </source>
</evidence>
<dbReference type="SUPFAM" id="SSF52540">
    <property type="entry name" value="P-loop containing nucleoside triphosphate hydrolases"/>
    <property type="match status" value="1"/>
</dbReference>
<organism evidence="14 15">
    <name type="scientific">Microvirga tunisiensis</name>
    <dbReference type="NCBI Taxonomy" id="2108360"/>
    <lineage>
        <taxon>Bacteria</taxon>
        <taxon>Pseudomonadati</taxon>
        <taxon>Pseudomonadota</taxon>
        <taxon>Alphaproteobacteria</taxon>
        <taxon>Hyphomicrobiales</taxon>
        <taxon>Methylobacteriaceae</taxon>
        <taxon>Microvirga</taxon>
    </lineage>
</organism>
<dbReference type="InterPro" id="IPR036640">
    <property type="entry name" value="ABC1_TM_sf"/>
</dbReference>
<keyword evidence="9 11" id="KW-1133">Transmembrane helix</keyword>
<dbReference type="GO" id="GO:0005524">
    <property type="term" value="F:ATP binding"/>
    <property type="evidence" value="ECO:0007669"/>
    <property type="project" value="UniProtKB-KW"/>
</dbReference>
<keyword evidence="6 11" id="KW-0812">Transmembrane</keyword>
<dbReference type="PROSITE" id="PS50893">
    <property type="entry name" value="ABC_TRANSPORTER_2"/>
    <property type="match status" value="1"/>
</dbReference>
<feature type="transmembrane region" description="Helical" evidence="11">
    <location>
        <begin position="273"/>
        <end position="293"/>
    </location>
</feature>
<dbReference type="InterPro" id="IPR003593">
    <property type="entry name" value="AAA+_ATPase"/>
</dbReference>
<dbReference type="InterPro" id="IPR011527">
    <property type="entry name" value="ABC1_TM_dom"/>
</dbReference>
<dbReference type="EMBL" id="VOSK01000144">
    <property type="protein sequence ID" value="MPR28430.1"/>
    <property type="molecule type" value="Genomic_DNA"/>
</dbReference>
<dbReference type="GO" id="GO:0034040">
    <property type="term" value="F:ATPase-coupled lipid transmembrane transporter activity"/>
    <property type="evidence" value="ECO:0007669"/>
    <property type="project" value="TreeGrafter"/>
</dbReference>
<dbReference type="SUPFAM" id="SSF90123">
    <property type="entry name" value="ABC transporter transmembrane region"/>
    <property type="match status" value="1"/>
</dbReference>
<evidence type="ECO:0000256" key="7">
    <source>
        <dbReference type="ARBA" id="ARBA00022741"/>
    </source>
</evidence>
<dbReference type="Proteomes" id="UP000403266">
    <property type="component" value="Unassembled WGS sequence"/>
</dbReference>
<keyword evidence="7" id="KW-0547">Nucleotide-binding</keyword>
<feature type="transmembrane region" description="Helical" evidence="11">
    <location>
        <begin position="29"/>
        <end position="50"/>
    </location>
</feature>
<protein>
    <submittedName>
        <fullName evidence="14">ABC transporter ATP-binding protein</fullName>
    </submittedName>
</protein>
<dbReference type="InterPro" id="IPR027417">
    <property type="entry name" value="P-loop_NTPase"/>
</dbReference>
<dbReference type="PANTHER" id="PTHR24221">
    <property type="entry name" value="ATP-BINDING CASSETTE SUB-FAMILY B"/>
    <property type="match status" value="1"/>
</dbReference>
<dbReference type="OrthoDB" id="9804259at2"/>
<keyword evidence="15" id="KW-1185">Reference proteome</keyword>
<evidence type="ECO:0000256" key="10">
    <source>
        <dbReference type="ARBA" id="ARBA00023136"/>
    </source>
</evidence>
<feature type="transmembrane region" description="Helical" evidence="11">
    <location>
        <begin position="185"/>
        <end position="203"/>
    </location>
</feature>
<dbReference type="PROSITE" id="PS00211">
    <property type="entry name" value="ABC_TRANSPORTER_1"/>
    <property type="match status" value="1"/>
</dbReference>
<dbReference type="Pfam" id="PF00005">
    <property type="entry name" value="ABC_tran"/>
    <property type="match status" value="1"/>
</dbReference>
<proteinExistence type="inferred from homology"/>
<dbReference type="PROSITE" id="PS50929">
    <property type="entry name" value="ABC_TM1F"/>
    <property type="match status" value="1"/>
</dbReference>
<dbReference type="Pfam" id="PF00664">
    <property type="entry name" value="ABC_membrane"/>
    <property type="match status" value="1"/>
</dbReference>
<dbReference type="GO" id="GO:0005886">
    <property type="term" value="C:plasma membrane"/>
    <property type="evidence" value="ECO:0007669"/>
    <property type="project" value="UniProtKB-SubCell"/>
</dbReference>
<dbReference type="AlphaFoldDB" id="A0A5N7MP49"/>
<dbReference type="InterPro" id="IPR017871">
    <property type="entry name" value="ABC_transporter-like_CS"/>
</dbReference>
<evidence type="ECO:0000256" key="2">
    <source>
        <dbReference type="ARBA" id="ARBA00005417"/>
    </source>
</evidence>
<dbReference type="GO" id="GO:0016887">
    <property type="term" value="F:ATP hydrolysis activity"/>
    <property type="evidence" value="ECO:0007669"/>
    <property type="project" value="InterPro"/>
</dbReference>
<comment type="similarity">
    <text evidence="2">Belongs to the ABC transporter superfamily.</text>
</comment>
<keyword evidence="3" id="KW-0813">Transport</keyword>
<sequence>MDTQQFGHVDAEATSVYRRALGYFAVDRVRIATLVALIGVSVCVGLLEAWPLAVLIDSVLTGQPKGDWVHGLFLSVLPASKVGQIVGLVLMGMGLYIIGYLAWFGRMMINYHLDYRGTTRVRHDLFRKLQHLGLTYHRSHPQGDAIYRLTNDAFGPWGILDTVIGTSVAAVMLVVMTAILLSQDVSLTLAAFTVGPFMLWSNWRFGVRIHKRALASKQIDADLTSHIQQAMVRVPLAQTYQREAYEFRRFRGAVGRSVRALLRLNLQEQLYPLARDSILAVGGAIILGYGGYLVYRDQILSPVEGGMTVGLLLVFVDYIRKLWEPLKWLTEFVVKVRTHEAAARRVFRILDTPETITEDPRAEDLPVSSRTMVLDHVGFAYRPDYPILHDLCATIGPGEMVAFVGPSGTGKSTLLALMLRLYDPTAGALRLDGIDLRAARLTDTRAHMALVGQDSLMLPASIAANIAYGRPGASRNEIERAAELTGAAAFIEDLPGGYETILAEGGQNLSGGQRQRLAIARALVTRAPFLILDEPTSALDPHHEQLLVETLKALKGGRTIVLVTHRLESVVACDQVFMIDAGRIIERGTHHQLLGLNGHYARMWSGAVARTEARMQVEGQRSTLTDAQLAG</sequence>
<feature type="transmembrane region" description="Helical" evidence="11">
    <location>
        <begin position="157"/>
        <end position="179"/>
    </location>
</feature>
<feature type="domain" description="ABC transmembrane type-1" evidence="13">
    <location>
        <begin position="32"/>
        <end position="338"/>
    </location>
</feature>
<feature type="domain" description="ABC transporter" evidence="12">
    <location>
        <begin position="372"/>
        <end position="606"/>
    </location>
</feature>
<keyword evidence="8 14" id="KW-0067">ATP-binding</keyword>
<keyword evidence="5" id="KW-0762">Sugar transport</keyword>
<evidence type="ECO:0000256" key="4">
    <source>
        <dbReference type="ARBA" id="ARBA00022475"/>
    </source>
</evidence>
<comment type="caution">
    <text evidence="14">The sequence shown here is derived from an EMBL/GenBank/DDBJ whole genome shotgun (WGS) entry which is preliminary data.</text>
</comment>
<evidence type="ECO:0000313" key="14">
    <source>
        <dbReference type="EMBL" id="MPR28430.1"/>
    </source>
</evidence>
<name>A0A5N7MP49_9HYPH</name>
<feature type="transmembrane region" description="Helical" evidence="11">
    <location>
        <begin position="82"/>
        <end position="103"/>
    </location>
</feature>
<evidence type="ECO:0000256" key="5">
    <source>
        <dbReference type="ARBA" id="ARBA00022597"/>
    </source>
</evidence>
<keyword evidence="4" id="KW-1003">Cell membrane</keyword>
<evidence type="ECO:0000256" key="11">
    <source>
        <dbReference type="SAM" id="Phobius"/>
    </source>
</evidence>
<dbReference type="GO" id="GO:0140359">
    <property type="term" value="F:ABC-type transporter activity"/>
    <property type="evidence" value="ECO:0007669"/>
    <property type="project" value="InterPro"/>
</dbReference>
<comment type="subcellular location">
    <subcellularLocation>
        <location evidence="1">Cell membrane</location>
        <topology evidence="1">Multi-pass membrane protein</topology>
    </subcellularLocation>
</comment>